<keyword evidence="1" id="KW-0488">Methylation</keyword>
<sequence length="316" mass="35090">MITSVVESCIASCECHRYRQPLSPVFREKSESDQPVPAGYGISTRVVPHRMLASFVLGFRGGKRSFTLIELLIVMAIIAILASMLLPALNAARATAQRIKCVNNLKNFGNCAAMYAADHANYLAPPITWPYTQANPWYVIYGVNYLSANSAVIQDKRDGGSWTQFSCPADPLRNLRKRSYAIAGTWVIKNANAIAADSAIRPLTAGQCRQPANTYFIMDTNPQAKYNEYATADLTAPNPSGNNQEIIKHNNKGVVYLGTYHNDGCNILYGDGHAQNRKNWKHRNDEQARMTAQNYLEDSIYGRGQYRNKTGAIDDN</sequence>
<keyword evidence="2" id="KW-1133">Transmembrane helix</keyword>
<dbReference type="Gene3D" id="3.30.700.10">
    <property type="entry name" value="Glycoprotein, Type 4 Pilin"/>
    <property type="match status" value="1"/>
</dbReference>
<name>A0A848B158_9BACT</name>
<dbReference type="NCBIfam" id="TIGR02532">
    <property type="entry name" value="IV_pilin_GFxxxE"/>
    <property type="match status" value="1"/>
</dbReference>
<evidence type="ECO:0000313" key="3">
    <source>
        <dbReference type="EMBL" id="NMD87279.1"/>
    </source>
</evidence>
<dbReference type="PANTHER" id="PTHR30093:SF2">
    <property type="entry name" value="TYPE II SECRETION SYSTEM PROTEIN H"/>
    <property type="match status" value="1"/>
</dbReference>
<dbReference type="Proteomes" id="UP000576225">
    <property type="component" value="Unassembled WGS sequence"/>
</dbReference>
<dbReference type="Pfam" id="PF07963">
    <property type="entry name" value="N_methyl"/>
    <property type="match status" value="1"/>
</dbReference>
<reference evidence="3 4" key="1">
    <citation type="submission" date="2020-04" db="EMBL/GenBank/DDBJ databases">
        <authorList>
            <person name="Hitch T.C.A."/>
            <person name="Wylensek D."/>
            <person name="Clavel T."/>
        </authorList>
    </citation>
    <scope>NUCLEOTIDE SEQUENCE [LARGE SCALE GENOMIC DNA]</scope>
    <source>
        <strain evidence="3 4">COR2-253-APC-1A</strain>
    </source>
</reference>
<dbReference type="NCBIfam" id="TIGR04294">
    <property type="entry name" value="pre_pil_HX9DG"/>
    <property type="match status" value="1"/>
</dbReference>
<dbReference type="InterPro" id="IPR045584">
    <property type="entry name" value="Pilin-like"/>
</dbReference>
<dbReference type="PANTHER" id="PTHR30093">
    <property type="entry name" value="GENERAL SECRETION PATHWAY PROTEIN G"/>
    <property type="match status" value="1"/>
</dbReference>
<dbReference type="InterPro" id="IPR000983">
    <property type="entry name" value="Bac_GSPG_pilin"/>
</dbReference>
<protein>
    <submittedName>
        <fullName evidence="3">Type II secretion system protein</fullName>
    </submittedName>
</protein>
<keyword evidence="2" id="KW-0812">Transmembrane</keyword>
<feature type="transmembrane region" description="Helical" evidence="2">
    <location>
        <begin position="68"/>
        <end position="89"/>
    </location>
</feature>
<evidence type="ECO:0000256" key="2">
    <source>
        <dbReference type="SAM" id="Phobius"/>
    </source>
</evidence>
<dbReference type="AlphaFoldDB" id="A0A848B158"/>
<evidence type="ECO:0000313" key="4">
    <source>
        <dbReference type="Proteomes" id="UP000576225"/>
    </source>
</evidence>
<comment type="caution">
    <text evidence="3">The sequence shown here is derived from an EMBL/GenBank/DDBJ whole genome shotgun (WGS) entry which is preliminary data.</text>
</comment>
<organism evidence="3 4">
    <name type="scientific">Victivallis vadensis</name>
    <dbReference type="NCBI Taxonomy" id="172901"/>
    <lineage>
        <taxon>Bacteria</taxon>
        <taxon>Pseudomonadati</taxon>
        <taxon>Lentisphaerota</taxon>
        <taxon>Lentisphaeria</taxon>
        <taxon>Victivallales</taxon>
        <taxon>Victivallaceae</taxon>
        <taxon>Victivallis</taxon>
    </lineage>
</organism>
<proteinExistence type="predicted"/>
<evidence type="ECO:0000256" key="1">
    <source>
        <dbReference type="ARBA" id="ARBA00022481"/>
    </source>
</evidence>
<dbReference type="PRINTS" id="PR00813">
    <property type="entry name" value="BCTERIALGSPG"/>
</dbReference>
<keyword evidence="2" id="KW-0472">Membrane</keyword>
<dbReference type="RefSeq" id="WP_168962749.1">
    <property type="nucleotide sequence ID" value="NZ_CAUHRZ010000001.1"/>
</dbReference>
<accession>A0A848B158</accession>
<dbReference type="GO" id="GO:0015627">
    <property type="term" value="C:type II protein secretion system complex"/>
    <property type="evidence" value="ECO:0007669"/>
    <property type="project" value="InterPro"/>
</dbReference>
<gene>
    <name evidence="3" type="ORF">HF882_11855</name>
</gene>
<dbReference type="InterPro" id="IPR012902">
    <property type="entry name" value="N_methyl_site"/>
</dbReference>
<dbReference type="InterPro" id="IPR027558">
    <property type="entry name" value="Pre_pil_HX9DG_C"/>
</dbReference>
<dbReference type="GO" id="GO:0015628">
    <property type="term" value="P:protein secretion by the type II secretion system"/>
    <property type="evidence" value="ECO:0007669"/>
    <property type="project" value="InterPro"/>
</dbReference>
<dbReference type="SUPFAM" id="SSF54523">
    <property type="entry name" value="Pili subunits"/>
    <property type="match status" value="1"/>
</dbReference>
<dbReference type="EMBL" id="JABAEW010000021">
    <property type="protein sequence ID" value="NMD87279.1"/>
    <property type="molecule type" value="Genomic_DNA"/>
</dbReference>